<dbReference type="InterPro" id="IPR000719">
    <property type="entry name" value="Prot_kinase_dom"/>
</dbReference>
<keyword evidence="4 7" id="KW-0547">Nucleotide-binding</keyword>
<evidence type="ECO:0000256" key="7">
    <source>
        <dbReference type="PROSITE-ProRule" id="PRU10141"/>
    </source>
</evidence>
<dbReference type="InterPro" id="IPR017441">
    <property type="entry name" value="Protein_kinase_ATP_BS"/>
</dbReference>
<evidence type="ECO:0000256" key="2">
    <source>
        <dbReference type="ARBA" id="ARBA00012513"/>
    </source>
</evidence>
<dbReference type="SUPFAM" id="SSF56112">
    <property type="entry name" value="Protein kinase-like (PK-like)"/>
    <property type="match status" value="1"/>
</dbReference>
<dbReference type="PANTHER" id="PTHR43671">
    <property type="entry name" value="SERINE/THREONINE-PROTEIN KINASE NEK"/>
    <property type="match status" value="1"/>
</dbReference>
<dbReference type="CDD" id="cd14014">
    <property type="entry name" value="STKc_PknB_like"/>
    <property type="match status" value="1"/>
</dbReference>
<dbReference type="InterPro" id="IPR050660">
    <property type="entry name" value="NEK_Ser/Thr_kinase"/>
</dbReference>
<feature type="domain" description="Protein kinase" evidence="8">
    <location>
        <begin position="18"/>
        <end position="301"/>
    </location>
</feature>
<accession>A0AAP5IBB0</accession>
<dbReference type="GO" id="GO:0004674">
    <property type="term" value="F:protein serine/threonine kinase activity"/>
    <property type="evidence" value="ECO:0007669"/>
    <property type="project" value="UniProtKB-KW"/>
</dbReference>
<dbReference type="EMBL" id="JAALHA020000017">
    <property type="protein sequence ID" value="MDR9898361.1"/>
    <property type="molecule type" value="Genomic_DNA"/>
</dbReference>
<protein>
    <recommendedName>
        <fullName evidence="2">non-specific serine/threonine protein kinase</fullName>
        <ecNumber evidence="2">2.7.11.1</ecNumber>
    </recommendedName>
</protein>
<gene>
    <name evidence="9" type="ORF">G7B40_027935</name>
</gene>
<evidence type="ECO:0000256" key="1">
    <source>
        <dbReference type="ARBA" id="ARBA00010886"/>
    </source>
</evidence>
<organism evidence="9 10">
    <name type="scientific">Aetokthonos hydrillicola Thurmond2011</name>
    <dbReference type="NCBI Taxonomy" id="2712845"/>
    <lineage>
        <taxon>Bacteria</taxon>
        <taxon>Bacillati</taxon>
        <taxon>Cyanobacteriota</taxon>
        <taxon>Cyanophyceae</taxon>
        <taxon>Nostocales</taxon>
        <taxon>Hapalosiphonaceae</taxon>
        <taxon>Aetokthonos</taxon>
    </lineage>
</organism>
<comment type="caution">
    <text evidence="9">The sequence shown here is derived from an EMBL/GenBank/DDBJ whole genome shotgun (WGS) entry which is preliminary data.</text>
</comment>
<evidence type="ECO:0000256" key="5">
    <source>
        <dbReference type="ARBA" id="ARBA00022777"/>
    </source>
</evidence>
<dbReference type="EC" id="2.7.11.1" evidence="2"/>
<keyword evidence="9" id="KW-0723">Serine/threonine-protein kinase</keyword>
<evidence type="ECO:0000313" key="9">
    <source>
        <dbReference type="EMBL" id="MDR9898361.1"/>
    </source>
</evidence>
<dbReference type="Pfam" id="PF00069">
    <property type="entry name" value="Pkinase"/>
    <property type="match status" value="1"/>
</dbReference>
<dbReference type="InterPro" id="IPR008271">
    <property type="entry name" value="Ser/Thr_kinase_AS"/>
</dbReference>
<dbReference type="Gene3D" id="3.30.200.20">
    <property type="entry name" value="Phosphorylase Kinase, domain 1"/>
    <property type="match status" value="1"/>
</dbReference>
<name>A0AAP5IBB0_9CYAN</name>
<dbReference type="AlphaFoldDB" id="A0AAP5IBB0"/>
<dbReference type="PROSITE" id="PS00107">
    <property type="entry name" value="PROTEIN_KINASE_ATP"/>
    <property type="match status" value="1"/>
</dbReference>
<dbReference type="PROSITE" id="PS50011">
    <property type="entry name" value="PROTEIN_KINASE_DOM"/>
    <property type="match status" value="1"/>
</dbReference>
<dbReference type="Proteomes" id="UP000667802">
    <property type="component" value="Unassembled WGS sequence"/>
</dbReference>
<reference evidence="10" key="1">
    <citation type="journal article" date="2021" name="Science">
        <title>Hunting the eagle killer: A cyanobacterial neurotoxin causes vacuolar myelinopathy.</title>
        <authorList>
            <person name="Breinlinger S."/>
            <person name="Phillips T.J."/>
            <person name="Haram B.N."/>
            <person name="Mares J."/>
            <person name="Martinez Yerena J.A."/>
            <person name="Hrouzek P."/>
            <person name="Sobotka R."/>
            <person name="Henderson W.M."/>
            <person name="Schmieder P."/>
            <person name="Williams S.M."/>
            <person name="Lauderdale J.D."/>
            <person name="Wilde H.D."/>
            <person name="Gerrin W."/>
            <person name="Kust A."/>
            <person name="Washington J.W."/>
            <person name="Wagner C."/>
            <person name="Geier B."/>
            <person name="Liebeke M."/>
            <person name="Enke H."/>
            <person name="Niedermeyer T.H.J."/>
            <person name="Wilde S.B."/>
        </authorList>
    </citation>
    <scope>NUCLEOTIDE SEQUENCE [LARGE SCALE GENOMIC DNA]</scope>
    <source>
        <strain evidence="10">Thurmond2011</strain>
    </source>
</reference>
<sequence>MQKTELDVYIGKLLNNRYLIRDSIGKGGMGRVYLSEDSAKGGMPVAVKILSLNLVNEQMAQRFAREIFIGSQLGRKSKHIVRVLSYGVTEEKIPFYVMEYLEGITLKELIKQQPLTISKFLNLCHQICLGLQCAHQGVSLKGEIYPIIHRDIKPENIFITENASKEEIVKILDFGIAKFLTERSGMTVTDCFIGSLPYCSPEHMEGCKSLDARSDIYSLGVLMFEMITGKHPFQTKTNSFGSWYQAHHFQKPLRFEDIDSHIKIPQKLKKLIISCLAKEVKDRPQSVSQILECLEDLQENIDSEVTFSEFPIGNQIVKHFGLKPFGNLTSAPSANSKDTKQDTPQEISISEQACLQQKWPQDKPVETICFPYLLNVSQKMIPTFWAMLPKQEIAQFLDQAHSVEFLYQIDLYPIILWITVLCDVKFELTRWLSYFLDLKDMKTKKMVEILANTGYYHVLFFPLEEPTTCSHVITINFTNHQCEELINCLGNSQTMTNSISIDQSKSLLKSQYEKNKPDILNRLVIKQKNKKIGFTTFVSKLIDNFLTLFSHPLKSA</sequence>
<keyword evidence="5 9" id="KW-0418">Kinase</keyword>
<dbReference type="InterPro" id="IPR011009">
    <property type="entry name" value="Kinase-like_dom_sf"/>
</dbReference>
<evidence type="ECO:0000259" key="8">
    <source>
        <dbReference type="PROSITE" id="PS50011"/>
    </source>
</evidence>
<dbReference type="Gene3D" id="1.10.510.10">
    <property type="entry name" value="Transferase(Phosphotransferase) domain 1"/>
    <property type="match status" value="1"/>
</dbReference>
<dbReference type="SMART" id="SM00220">
    <property type="entry name" value="S_TKc"/>
    <property type="match status" value="1"/>
</dbReference>
<evidence type="ECO:0000256" key="6">
    <source>
        <dbReference type="ARBA" id="ARBA00022840"/>
    </source>
</evidence>
<dbReference type="GO" id="GO:0005524">
    <property type="term" value="F:ATP binding"/>
    <property type="evidence" value="ECO:0007669"/>
    <property type="project" value="UniProtKB-UniRule"/>
</dbReference>
<dbReference type="PANTHER" id="PTHR43671:SF13">
    <property type="entry name" value="SERINE_THREONINE-PROTEIN KINASE NEK2"/>
    <property type="match status" value="1"/>
</dbReference>
<dbReference type="PROSITE" id="PS00108">
    <property type="entry name" value="PROTEIN_KINASE_ST"/>
    <property type="match status" value="1"/>
</dbReference>
<evidence type="ECO:0000256" key="4">
    <source>
        <dbReference type="ARBA" id="ARBA00022741"/>
    </source>
</evidence>
<evidence type="ECO:0000256" key="3">
    <source>
        <dbReference type="ARBA" id="ARBA00022679"/>
    </source>
</evidence>
<feature type="binding site" evidence="7">
    <location>
        <position position="48"/>
    </location>
    <ligand>
        <name>ATP</name>
        <dbReference type="ChEBI" id="CHEBI:30616"/>
    </ligand>
</feature>
<evidence type="ECO:0000313" key="10">
    <source>
        <dbReference type="Proteomes" id="UP000667802"/>
    </source>
</evidence>
<proteinExistence type="inferred from homology"/>
<dbReference type="RefSeq" id="WP_208341778.1">
    <property type="nucleotide sequence ID" value="NZ_CAWQFN010000026.1"/>
</dbReference>
<keyword evidence="10" id="KW-1185">Reference proteome</keyword>
<comment type="similarity">
    <text evidence="1">Belongs to the protein kinase superfamily. NEK Ser/Thr protein kinase family. NIMA subfamily.</text>
</comment>
<keyword evidence="6 7" id="KW-0067">ATP-binding</keyword>
<keyword evidence="3" id="KW-0808">Transferase</keyword>